<evidence type="ECO:0000313" key="2">
    <source>
        <dbReference type="Proteomes" id="UP000005436"/>
    </source>
</evidence>
<dbReference type="KEGG" id="tfo:BFO_3333"/>
<gene>
    <name evidence="1" type="ordered locus">BFO_3333</name>
</gene>
<organism evidence="1 2">
    <name type="scientific">Tannerella forsythia (strain ATCC 43037 / JCM 10827 / CCUG 21028 A / KCTC 5666 / FDC 338)</name>
    <name type="common">Bacteroides forsythus</name>
    <dbReference type="NCBI Taxonomy" id="203275"/>
    <lineage>
        <taxon>Bacteria</taxon>
        <taxon>Pseudomonadati</taxon>
        <taxon>Bacteroidota</taxon>
        <taxon>Bacteroidia</taxon>
        <taxon>Bacteroidales</taxon>
        <taxon>Tannerellaceae</taxon>
        <taxon>Tannerella</taxon>
    </lineage>
</organism>
<name>G8UJE9_TANFA</name>
<protein>
    <submittedName>
        <fullName evidence="1">Uncharacterized protein</fullName>
    </submittedName>
</protein>
<sequence length="39" mass="4810">MLRFVCNYRRKYIDYSQSCSSRSKNFRYLYCLLKSSLSE</sequence>
<dbReference type="HOGENOM" id="CLU_3318317_0_0_10"/>
<proteinExistence type="predicted"/>
<reference evidence="2" key="1">
    <citation type="submission" date="2011-12" db="EMBL/GenBank/DDBJ databases">
        <title>Complete sequence of Tannerella forsythia ATCC 43037.</title>
        <authorList>
            <person name="Dewhirst F."/>
            <person name="Tanner A."/>
            <person name="Izard J."/>
            <person name="Brinkac L."/>
            <person name="Durkin A.S."/>
            <person name="Hostetler J."/>
            <person name="Shetty J."/>
            <person name="Torralba M."/>
            <person name="Gill S."/>
            <person name="Nelson K."/>
        </authorList>
    </citation>
    <scope>NUCLEOTIDE SEQUENCE [LARGE SCALE GENOMIC DNA]</scope>
    <source>
        <strain evidence="2">ATCC 43037 / JCM 10827 / CCUG 33226 / KCTC 5666 / FDC 338</strain>
    </source>
</reference>
<evidence type="ECO:0000313" key="1">
    <source>
        <dbReference type="EMBL" id="AEW20088.1"/>
    </source>
</evidence>
<dbReference type="STRING" id="203275.BFO_3333"/>
<dbReference type="EMBL" id="CP003191">
    <property type="protein sequence ID" value="AEW20088.1"/>
    <property type="molecule type" value="Genomic_DNA"/>
</dbReference>
<accession>G8UJE9</accession>
<dbReference type="AlphaFoldDB" id="G8UJE9"/>
<keyword evidence="2" id="KW-1185">Reference proteome</keyword>
<dbReference type="Proteomes" id="UP000005436">
    <property type="component" value="Chromosome"/>
</dbReference>